<reference evidence="2" key="1">
    <citation type="journal article" date="2019" name="Int. J. Syst. Evol. Microbiol.">
        <title>The Global Catalogue of Microorganisms (GCM) 10K type strain sequencing project: providing services to taxonomists for standard genome sequencing and annotation.</title>
        <authorList>
            <consortium name="The Broad Institute Genomics Platform"/>
            <consortium name="The Broad Institute Genome Sequencing Center for Infectious Disease"/>
            <person name="Wu L."/>
            <person name="Ma J."/>
        </authorList>
    </citation>
    <scope>NUCLEOTIDE SEQUENCE [LARGE SCALE GENOMIC DNA]</scope>
    <source>
        <strain evidence="2">CGMCC 4.7682</strain>
    </source>
</reference>
<sequence length="63" mass="6505">MSKFLSARLERPNATLGACAAPNVALGAWDAPNVALGACDAPNATLGRFAIGHDEHDETEEVA</sequence>
<dbReference type="EMBL" id="JBHRWI010000029">
    <property type="protein sequence ID" value="MFC3513549.1"/>
    <property type="molecule type" value="Genomic_DNA"/>
</dbReference>
<comment type="caution">
    <text evidence="1">The sequence shown here is derived from an EMBL/GenBank/DDBJ whole genome shotgun (WGS) entry which is preliminary data.</text>
</comment>
<organism evidence="1 2">
    <name type="scientific">Amycolatopsis halotolerans</name>
    <dbReference type="NCBI Taxonomy" id="330083"/>
    <lineage>
        <taxon>Bacteria</taxon>
        <taxon>Bacillati</taxon>
        <taxon>Actinomycetota</taxon>
        <taxon>Actinomycetes</taxon>
        <taxon>Pseudonocardiales</taxon>
        <taxon>Pseudonocardiaceae</taxon>
        <taxon>Amycolatopsis</taxon>
    </lineage>
</organism>
<evidence type="ECO:0000313" key="1">
    <source>
        <dbReference type="EMBL" id="MFC3513549.1"/>
    </source>
</evidence>
<proteinExistence type="predicted"/>
<dbReference type="RefSeq" id="WP_377874145.1">
    <property type="nucleotide sequence ID" value="NZ_JBHMAY010000067.1"/>
</dbReference>
<protein>
    <submittedName>
        <fullName evidence="1">Uncharacterized protein</fullName>
    </submittedName>
</protein>
<gene>
    <name evidence="1" type="ORF">ACFORO_25495</name>
</gene>
<evidence type="ECO:0000313" key="2">
    <source>
        <dbReference type="Proteomes" id="UP001595764"/>
    </source>
</evidence>
<keyword evidence="2" id="KW-1185">Reference proteome</keyword>
<name>A0ABV7QNP7_9PSEU</name>
<dbReference type="Proteomes" id="UP001595764">
    <property type="component" value="Unassembled WGS sequence"/>
</dbReference>
<accession>A0ABV7QNP7</accession>